<dbReference type="GO" id="GO:0003963">
    <property type="term" value="F:RNA-3'-phosphate cyclase activity"/>
    <property type="evidence" value="ECO:0007669"/>
    <property type="project" value="UniProtKB-EC"/>
</dbReference>
<dbReference type="InterPro" id="IPR017770">
    <property type="entry name" value="RNA3'_term_phos_cyc_type_1"/>
</dbReference>
<reference evidence="13 14" key="1">
    <citation type="submission" date="2024-05" db="EMBL/GenBank/DDBJ databases">
        <title>Genetic variation in Jamaican populations of the coffee berry borer (Hypothenemus hampei).</title>
        <authorList>
            <person name="Errbii M."/>
            <person name="Myrie A."/>
        </authorList>
    </citation>
    <scope>NUCLEOTIDE SEQUENCE [LARGE SCALE GENOMIC DNA]</scope>
    <source>
        <strain evidence="13">JA-Hopewell-2020-01-JO</strain>
        <tissue evidence="13">Whole body</tissue>
    </source>
</reference>
<evidence type="ECO:0000313" key="14">
    <source>
        <dbReference type="Proteomes" id="UP001566132"/>
    </source>
</evidence>
<dbReference type="SUPFAM" id="SSF55205">
    <property type="entry name" value="EPT/RTPC-like"/>
    <property type="match status" value="1"/>
</dbReference>
<dbReference type="InterPro" id="IPR013791">
    <property type="entry name" value="RNA3'-term_phos_cycl_insert"/>
</dbReference>
<evidence type="ECO:0000256" key="6">
    <source>
        <dbReference type="ARBA" id="ARBA00024481"/>
    </source>
</evidence>
<dbReference type="InterPro" id="IPR037136">
    <property type="entry name" value="RNA3'_phos_cyclase_dom_sf"/>
</dbReference>
<dbReference type="AlphaFoldDB" id="A0ABD1E087"/>
<evidence type="ECO:0000256" key="10">
    <source>
        <dbReference type="PIRSR" id="PIRSR005378-2"/>
    </source>
</evidence>
<dbReference type="InterPro" id="IPR000228">
    <property type="entry name" value="RNA3'_term_phos_cyc"/>
</dbReference>
<feature type="domain" description="RNA 3'-terminal phosphate cyclase insert" evidence="12">
    <location>
        <begin position="184"/>
        <end position="278"/>
    </location>
</feature>
<evidence type="ECO:0000256" key="7">
    <source>
        <dbReference type="ARBA" id="ARBA00032543"/>
    </source>
</evidence>
<dbReference type="InterPro" id="IPR036553">
    <property type="entry name" value="RPTC_insert"/>
</dbReference>
<comment type="similarity">
    <text evidence="1">Belongs to the RNA 3'-terminal cyclase family. Type 1 subfamily.</text>
</comment>
<feature type="domain" description="RNA 3'-terminal phosphate cyclase" evidence="11">
    <location>
        <begin position="13"/>
        <end position="334"/>
    </location>
</feature>
<dbReference type="PANTHER" id="PTHR11096">
    <property type="entry name" value="RNA 3' TERMINAL PHOSPHATE CYCLASE"/>
    <property type="match status" value="1"/>
</dbReference>
<organism evidence="13 14">
    <name type="scientific">Hypothenemus hampei</name>
    <name type="common">Coffee berry borer</name>
    <dbReference type="NCBI Taxonomy" id="57062"/>
    <lineage>
        <taxon>Eukaryota</taxon>
        <taxon>Metazoa</taxon>
        <taxon>Ecdysozoa</taxon>
        <taxon>Arthropoda</taxon>
        <taxon>Hexapoda</taxon>
        <taxon>Insecta</taxon>
        <taxon>Pterygota</taxon>
        <taxon>Neoptera</taxon>
        <taxon>Endopterygota</taxon>
        <taxon>Coleoptera</taxon>
        <taxon>Polyphaga</taxon>
        <taxon>Cucujiformia</taxon>
        <taxon>Curculionidae</taxon>
        <taxon>Scolytinae</taxon>
        <taxon>Hypothenemus</taxon>
    </lineage>
</organism>
<feature type="binding site" evidence="10">
    <location>
        <position position="103"/>
    </location>
    <ligand>
        <name>ATP</name>
        <dbReference type="ChEBI" id="CHEBI:30616"/>
    </ligand>
</feature>
<dbReference type="EC" id="6.5.1.4" evidence="2"/>
<feature type="binding site" evidence="10">
    <location>
        <begin position="291"/>
        <end position="295"/>
    </location>
    <ligand>
        <name>ATP</name>
        <dbReference type="ChEBI" id="CHEBI:30616"/>
    </ligand>
</feature>
<dbReference type="GO" id="GO:0000166">
    <property type="term" value="F:nucleotide binding"/>
    <property type="evidence" value="ECO:0007669"/>
    <property type="project" value="UniProtKB-KW"/>
</dbReference>
<evidence type="ECO:0000256" key="9">
    <source>
        <dbReference type="PIRSR" id="PIRSR005378-1"/>
    </source>
</evidence>
<dbReference type="FunFam" id="3.30.360.20:FF:000002">
    <property type="entry name" value="RNA terminal phosphate cyclase-like 1"/>
    <property type="match status" value="1"/>
</dbReference>
<feature type="active site" description="Tele-AMP-histidine intermediate" evidence="9">
    <location>
        <position position="317"/>
    </location>
</feature>
<dbReference type="InterPro" id="IPR013792">
    <property type="entry name" value="RNA3'P_cycl/enolpyr_Trfase_a/b"/>
</dbReference>
<dbReference type="EMBL" id="JBDJPC010000016">
    <property type="protein sequence ID" value="KAL1487979.1"/>
    <property type="molecule type" value="Genomic_DNA"/>
</dbReference>
<evidence type="ECO:0000313" key="13">
    <source>
        <dbReference type="EMBL" id="KAL1487979.1"/>
    </source>
</evidence>
<dbReference type="PIRSF" id="PIRSF005378">
    <property type="entry name" value="RNA3'_term_phos_cycl_euk"/>
    <property type="match status" value="1"/>
</dbReference>
<sequence length="355" mass="38476">MSELLNIDGSLFEGGGQILRIALPLSCLKRIPIRIFNIRAGRSKPGLMEQHLKGAELIRDMSNGKLAGAHIGSTEITFHPSEIKGGSFRAFVKTAGSISLLLQAALPCAIFAKETVTLTLHGGTNTEMAPQIDYMTEVFRPILEKFAVTFHFELNRRGYFPKGGGEVVVTVDPINKLNGIYLNKFGTVTSICGWSFVAGTLPEHLSHKMALSAKKHLVSVCKNINIVSYKENRHVAPENALGIILVAHTDSGCIIGADAIGKKSENVEKTGERAAEALKISLEQRACVDEHSQDQIIIFMALASGPSSVQVGEITLHTKTAIYVVEIIVKDVKFRIEPLEGGGNIIHCTGQAQHF</sequence>
<name>A0ABD1E087_HYPHA</name>
<keyword evidence="5 10" id="KW-0547">Nucleotide-binding</keyword>
<evidence type="ECO:0000256" key="1">
    <source>
        <dbReference type="ARBA" id="ARBA00009206"/>
    </source>
</evidence>
<gene>
    <name evidence="13" type="ORF">ABEB36_015359</name>
</gene>
<dbReference type="NCBIfam" id="TIGR03399">
    <property type="entry name" value="RNA_3prim_cycl"/>
    <property type="match status" value="1"/>
</dbReference>
<evidence type="ECO:0000259" key="12">
    <source>
        <dbReference type="Pfam" id="PF05189"/>
    </source>
</evidence>
<dbReference type="Pfam" id="PF05189">
    <property type="entry name" value="RTC_insert"/>
    <property type="match status" value="1"/>
</dbReference>
<dbReference type="InterPro" id="IPR020719">
    <property type="entry name" value="RNA3'_term_phos_cycl-like_CS"/>
</dbReference>
<keyword evidence="14" id="KW-1185">Reference proteome</keyword>
<dbReference type="Gene3D" id="3.30.360.20">
    <property type="entry name" value="RNA 3'-terminal phosphate cyclase, insert domain"/>
    <property type="match status" value="1"/>
</dbReference>
<evidence type="ECO:0000256" key="8">
    <source>
        <dbReference type="ARBA" id="ARBA00045867"/>
    </source>
</evidence>
<comment type="caution">
    <text evidence="13">The sequence shown here is derived from an EMBL/GenBank/DDBJ whole genome shotgun (WGS) entry which is preliminary data.</text>
</comment>
<evidence type="ECO:0000256" key="5">
    <source>
        <dbReference type="ARBA" id="ARBA00022741"/>
    </source>
</evidence>
<dbReference type="Gene3D" id="3.65.10.20">
    <property type="entry name" value="RNA 3'-terminal phosphate cyclase domain"/>
    <property type="match status" value="1"/>
</dbReference>
<evidence type="ECO:0000256" key="2">
    <source>
        <dbReference type="ARBA" id="ARBA00012725"/>
    </source>
</evidence>
<protein>
    <recommendedName>
        <fullName evidence="3">RNA 3'-terminal phosphate cyclase</fullName>
        <ecNumber evidence="2">6.5.1.4</ecNumber>
    </recommendedName>
    <alternativeName>
        <fullName evidence="7">RNA terminal phosphate cyclase domain-containing protein 1</fullName>
    </alternativeName>
</protein>
<dbReference type="PANTHER" id="PTHR11096:SF0">
    <property type="entry name" value="RNA 3'-TERMINAL PHOSPHATE CYCLASE"/>
    <property type="match status" value="1"/>
</dbReference>
<proteinExistence type="inferred from homology"/>
<evidence type="ECO:0000259" key="11">
    <source>
        <dbReference type="Pfam" id="PF01137"/>
    </source>
</evidence>
<evidence type="ECO:0000256" key="4">
    <source>
        <dbReference type="ARBA" id="ARBA00022598"/>
    </source>
</evidence>
<comment type="catalytic activity">
    <reaction evidence="6">
        <text>a 3'-end 3'-phospho-ribonucleotide-RNA + ATP = a 3'-end 2',3'-cyclophospho-ribonucleotide-RNA + AMP + diphosphate</text>
        <dbReference type="Rhea" id="RHEA:23976"/>
        <dbReference type="Rhea" id="RHEA-COMP:10463"/>
        <dbReference type="Rhea" id="RHEA-COMP:10464"/>
        <dbReference type="ChEBI" id="CHEBI:30616"/>
        <dbReference type="ChEBI" id="CHEBI:33019"/>
        <dbReference type="ChEBI" id="CHEBI:83062"/>
        <dbReference type="ChEBI" id="CHEBI:83064"/>
        <dbReference type="ChEBI" id="CHEBI:456215"/>
        <dbReference type="EC" id="6.5.1.4"/>
    </reaction>
</comment>
<dbReference type="PROSITE" id="PS01287">
    <property type="entry name" value="RTC"/>
    <property type="match status" value="1"/>
</dbReference>
<dbReference type="HAMAP" id="MF_00200">
    <property type="entry name" value="RTC"/>
    <property type="match status" value="1"/>
</dbReference>
<dbReference type="SUPFAM" id="SSF52913">
    <property type="entry name" value="RNA 3'-terminal phosphate cyclase, RPTC, insert domain"/>
    <property type="match status" value="1"/>
</dbReference>
<keyword evidence="4" id="KW-0436">Ligase</keyword>
<accession>A0ABD1E087</accession>
<comment type="function">
    <text evidence="8">Catalyzes the conversion of 3'-phosphate to a 2',3'-cyclic phosphodiester at the end of RNA. The mechanism of action of the enzyme occurs in 3 steps: (A) adenylation of the enzyme by ATP; (B) transfer of adenylate to an RNA-N3'P to produce RNA-N3'PP5'A; (C) and attack of the adjacent 2'-hydroxyl on the 3'-phosphorus in the diester linkage to produce the cyclic end product. Likely functions in some aspects of cellular RNA processing. Function plays an important role in regulating axon regeneration by inhibiting central nervous system (CNS) axon regeneration following optic nerve injury.</text>
</comment>
<keyword evidence="10" id="KW-0067">ATP-binding</keyword>
<dbReference type="Proteomes" id="UP001566132">
    <property type="component" value="Unassembled WGS sequence"/>
</dbReference>
<dbReference type="InterPro" id="IPR023797">
    <property type="entry name" value="RNA3'_phos_cyclase_dom"/>
</dbReference>
<evidence type="ECO:0000256" key="3">
    <source>
        <dbReference type="ARBA" id="ARBA00021428"/>
    </source>
</evidence>
<dbReference type="Pfam" id="PF01137">
    <property type="entry name" value="RTC"/>
    <property type="match status" value="1"/>
</dbReference>